<dbReference type="InterPro" id="IPR015032">
    <property type="entry name" value="ThsB__TIR-like_domain"/>
</dbReference>
<proteinExistence type="predicted"/>
<feature type="domain" description="Thoeris protein ThsB TIR-like" evidence="1">
    <location>
        <begin position="9"/>
        <end position="94"/>
    </location>
</feature>
<evidence type="ECO:0000313" key="3">
    <source>
        <dbReference type="Proteomes" id="UP000283429"/>
    </source>
</evidence>
<comment type="caution">
    <text evidence="2">The sequence shown here is derived from an EMBL/GenBank/DDBJ whole genome shotgun (WGS) entry which is preliminary data.</text>
</comment>
<protein>
    <submittedName>
        <fullName evidence="2">TIR domain-containing protein</fullName>
    </submittedName>
</protein>
<dbReference type="Pfam" id="PF08937">
    <property type="entry name" value="ThsB_TIR"/>
    <property type="match status" value="1"/>
</dbReference>
<reference evidence="2 3" key="1">
    <citation type="submission" date="2018-08" db="EMBL/GenBank/DDBJ databases">
        <title>A genome reference for cultivated species of the human gut microbiota.</title>
        <authorList>
            <person name="Zou Y."/>
            <person name="Xue W."/>
            <person name="Luo G."/>
        </authorList>
    </citation>
    <scope>NUCLEOTIDE SEQUENCE [LARGE SCALE GENOMIC DNA]</scope>
    <source>
        <strain evidence="2 3">AM30-40</strain>
    </source>
</reference>
<dbReference type="AlphaFoldDB" id="A0A414GR31"/>
<feature type="non-terminal residue" evidence="2">
    <location>
        <position position="108"/>
    </location>
</feature>
<dbReference type="EMBL" id="QSJM01000096">
    <property type="protein sequence ID" value="RHD71381.1"/>
    <property type="molecule type" value="Genomic_DNA"/>
</dbReference>
<gene>
    <name evidence="2" type="ORF">DW783_21265</name>
</gene>
<evidence type="ECO:0000259" key="1">
    <source>
        <dbReference type="Pfam" id="PF08937"/>
    </source>
</evidence>
<name>A0A414GR31_PHOVU</name>
<dbReference type="RefSeq" id="WP_118171385.1">
    <property type="nucleotide sequence ID" value="NZ_QSJM01000096.1"/>
</dbReference>
<sequence length="108" mass="12824">MAEKKHNIFISHYGEDERQLDSLKQRLRDHGCDIRNSSVEKKKYRPYKVTDATIARYLRICIRWAKTFIVMIGEHTHKRPWVNYEIRNAARQGKGKHSASCVFFSPLF</sequence>
<dbReference type="SUPFAM" id="SSF52200">
    <property type="entry name" value="Toll/Interleukin receptor TIR domain"/>
    <property type="match status" value="1"/>
</dbReference>
<dbReference type="InterPro" id="IPR035897">
    <property type="entry name" value="Toll_tir_struct_dom_sf"/>
</dbReference>
<dbReference type="Gene3D" id="3.40.50.10140">
    <property type="entry name" value="Toll/interleukin-1 receptor homology (TIR) domain"/>
    <property type="match status" value="1"/>
</dbReference>
<accession>A0A414GR31</accession>
<evidence type="ECO:0000313" key="2">
    <source>
        <dbReference type="EMBL" id="RHD71381.1"/>
    </source>
</evidence>
<organism evidence="2 3">
    <name type="scientific">Phocaeicola vulgatus</name>
    <name type="common">Bacteroides vulgatus</name>
    <dbReference type="NCBI Taxonomy" id="821"/>
    <lineage>
        <taxon>Bacteria</taxon>
        <taxon>Pseudomonadati</taxon>
        <taxon>Bacteroidota</taxon>
        <taxon>Bacteroidia</taxon>
        <taxon>Bacteroidales</taxon>
        <taxon>Bacteroidaceae</taxon>
        <taxon>Phocaeicola</taxon>
    </lineage>
</organism>
<dbReference type="Proteomes" id="UP000283429">
    <property type="component" value="Unassembled WGS sequence"/>
</dbReference>